<dbReference type="InterPro" id="IPR010982">
    <property type="entry name" value="Lambda_DNA-bd_dom_sf"/>
</dbReference>
<dbReference type="Gene3D" id="1.10.260.40">
    <property type="entry name" value="lambda repressor-like DNA-binding domains"/>
    <property type="match status" value="1"/>
</dbReference>
<keyword evidence="6" id="KW-1185">Reference proteome</keyword>
<dbReference type="InterPro" id="IPR028082">
    <property type="entry name" value="Peripla_BP_I"/>
</dbReference>
<dbReference type="EMBL" id="JAGIOL010000001">
    <property type="protein sequence ID" value="MBP2437030.1"/>
    <property type="molecule type" value="Genomic_DNA"/>
</dbReference>
<evidence type="ECO:0000313" key="5">
    <source>
        <dbReference type="EMBL" id="MBP2437030.1"/>
    </source>
</evidence>
<dbReference type="Gene3D" id="3.40.50.2300">
    <property type="match status" value="2"/>
</dbReference>
<dbReference type="SMART" id="SM00354">
    <property type="entry name" value="HTH_LACI"/>
    <property type="match status" value="1"/>
</dbReference>
<dbReference type="Pfam" id="PF00356">
    <property type="entry name" value="LacI"/>
    <property type="match status" value="1"/>
</dbReference>
<dbReference type="CDD" id="cd06267">
    <property type="entry name" value="PBP1_LacI_sugar_binding-like"/>
    <property type="match status" value="1"/>
</dbReference>
<feature type="domain" description="HTH lacI-type" evidence="4">
    <location>
        <begin position="3"/>
        <end position="57"/>
    </location>
</feature>
<dbReference type="Proteomes" id="UP001519362">
    <property type="component" value="Unassembled WGS sequence"/>
</dbReference>
<dbReference type="PROSITE" id="PS50932">
    <property type="entry name" value="HTH_LACI_2"/>
    <property type="match status" value="1"/>
</dbReference>
<evidence type="ECO:0000256" key="1">
    <source>
        <dbReference type="ARBA" id="ARBA00023015"/>
    </source>
</evidence>
<organism evidence="5 6">
    <name type="scientific">Microbacterium amylolyticum</name>
    <dbReference type="NCBI Taxonomy" id="936337"/>
    <lineage>
        <taxon>Bacteria</taxon>
        <taxon>Bacillati</taxon>
        <taxon>Actinomycetota</taxon>
        <taxon>Actinomycetes</taxon>
        <taxon>Micrococcales</taxon>
        <taxon>Microbacteriaceae</taxon>
        <taxon>Microbacterium</taxon>
    </lineage>
</organism>
<dbReference type="PANTHER" id="PTHR30146">
    <property type="entry name" value="LACI-RELATED TRANSCRIPTIONAL REPRESSOR"/>
    <property type="match status" value="1"/>
</dbReference>
<dbReference type="CDD" id="cd01392">
    <property type="entry name" value="HTH_LacI"/>
    <property type="match status" value="1"/>
</dbReference>
<dbReference type="InterPro" id="IPR000843">
    <property type="entry name" value="HTH_LacI"/>
</dbReference>
<evidence type="ECO:0000313" key="6">
    <source>
        <dbReference type="Proteomes" id="UP001519362"/>
    </source>
</evidence>
<dbReference type="SUPFAM" id="SSF47413">
    <property type="entry name" value="lambda repressor-like DNA-binding domains"/>
    <property type="match status" value="1"/>
</dbReference>
<keyword evidence="1" id="KW-0805">Transcription regulation</keyword>
<dbReference type="PROSITE" id="PS00356">
    <property type="entry name" value="HTH_LACI_1"/>
    <property type="match status" value="1"/>
</dbReference>
<dbReference type="PANTHER" id="PTHR30146:SF109">
    <property type="entry name" value="HTH-TYPE TRANSCRIPTIONAL REGULATOR GALS"/>
    <property type="match status" value="1"/>
</dbReference>
<dbReference type="SUPFAM" id="SSF53822">
    <property type="entry name" value="Periplasmic binding protein-like I"/>
    <property type="match status" value="1"/>
</dbReference>
<evidence type="ECO:0000256" key="2">
    <source>
        <dbReference type="ARBA" id="ARBA00023125"/>
    </source>
</evidence>
<dbReference type="InterPro" id="IPR046335">
    <property type="entry name" value="LacI/GalR-like_sensor"/>
</dbReference>
<gene>
    <name evidence="5" type="ORF">JOF34_001616</name>
</gene>
<keyword evidence="2" id="KW-0238">DNA-binding</keyword>
<reference evidence="5 6" key="1">
    <citation type="submission" date="2021-03" db="EMBL/GenBank/DDBJ databases">
        <title>Sequencing the genomes of 1000 actinobacteria strains.</title>
        <authorList>
            <person name="Klenk H.-P."/>
        </authorList>
    </citation>
    <scope>NUCLEOTIDE SEQUENCE [LARGE SCALE GENOMIC DNA]</scope>
    <source>
        <strain evidence="5 6">DSM 24221</strain>
    </source>
</reference>
<comment type="caution">
    <text evidence="5">The sequence shown here is derived from an EMBL/GenBank/DDBJ whole genome shotgun (WGS) entry which is preliminary data.</text>
</comment>
<proteinExistence type="predicted"/>
<sequence length="328" mass="34681">MRVGIREVAAHAGVSIATVSNALNQPDRVSEPLRERVRASVAHLGYIPMPAARQLRAGRSGLIGMTVINISNPYFAALIDGAEGAASDAGMRVLAANSHDDAIRERDHLGLFESVQVEGALVSPFGDTRAQLERLRRHGIPVVLVDATDPEHSSVAFDNLAGGRIAAEHVIARGRRRVLFLGARDELHQVRERAQGVRDALAEAGLELETRRVPHTDPAAGRAAGAEIAAAAQRPDAIICSNDHLAMGLVRALVDGGIRVPEDIAVVGYDDTELAEVAAVPLTAVRQPATAIGRRAAELLIARISDPHTPREALVFPPALSVRASTGG</sequence>
<evidence type="ECO:0000259" key="4">
    <source>
        <dbReference type="PROSITE" id="PS50932"/>
    </source>
</evidence>
<accession>A0ABS4ZIC3</accession>
<dbReference type="Pfam" id="PF13377">
    <property type="entry name" value="Peripla_BP_3"/>
    <property type="match status" value="1"/>
</dbReference>
<keyword evidence="3" id="KW-0804">Transcription</keyword>
<name>A0ABS4ZIC3_9MICO</name>
<protein>
    <submittedName>
        <fullName evidence="5">LacI family transcriptional regulator</fullName>
    </submittedName>
</protein>
<evidence type="ECO:0000256" key="3">
    <source>
        <dbReference type="ARBA" id="ARBA00023163"/>
    </source>
</evidence>
<dbReference type="RefSeq" id="WP_378731792.1">
    <property type="nucleotide sequence ID" value="NZ_JBHRVP010000001.1"/>
</dbReference>